<dbReference type="GO" id="GO:0004725">
    <property type="term" value="F:protein tyrosine phosphatase activity"/>
    <property type="evidence" value="ECO:0007669"/>
    <property type="project" value="UniProtKB-EC"/>
</dbReference>
<comment type="similarity">
    <text evidence="1">Belongs to the protein-tyrosine phosphatase family.</text>
</comment>
<dbReference type="InterPro" id="IPR000242">
    <property type="entry name" value="PTP_cat"/>
</dbReference>
<dbReference type="PRINTS" id="PR00700">
    <property type="entry name" value="PRTYPHPHTASE"/>
</dbReference>
<proteinExistence type="inferred from homology"/>
<dbReference type="PROSITE" id="PS50055">
    <property type="entry name" value="TYR_PHOSPHATASE_PTP"/>
    <property type="match status" value="2"/>
</dbReference>
<dbReference type="EMBL" id="JAVRBK010000002">
    <property type="protein sequence ID" value="KAK5647799.1"/>
    <property type="molecule type" value="Genomic_DNA"/>
</dbReference>
<feature type="domain" description="Tyrosine specific protein phosphatases" evidence="7">
    <location>
        <begin position="368"/>
        <end position="442"/>
    </location>
</feature>
<evidence type="ECO:0000259" key="7">
    <source>
        <dbReference type="PROSITE" id="PS50056"/>
    </source>
</evidence>
<feature type="domain" description="Tyrosine-protein phosphatase" evidence="6">
    <location>
        <begin position="1"/>
        <end position="158"/>
    </location>
</feature>
<dbReference type="SMART" id="SM00194">
    <property type="entry name" value="PTPc"/>
    <property type="match status" value="2"/>
</dbReference>
<gene>
    <name evidence="8" type="ORF">RI129_002691</name>
</gene>
<dbReference type="FunFam" id="3.90.190.10:FF:000102">
    <property type="entry name" value="Receptor-type tyrosine-protein phosphatase"/>
    <property type="match status" value="1"/>
</dbReference>
<dbReference type="SMART" id="SM00404">
    <property type="entry name" value="PTPc_motif"/>
    <property type="match status" value="2"/>
</dbReference>
<dbReference type="PROSITE" id="PS00383">
    <property type="entry name" value="TYR_PHOSPHATASE_1"/>
    <property type="match status" value="1"/>
</dbReference>
<feature type="domain" description="Tyrosine-protein phosphatase" evidence="6">
    <location>
        <begin position="185"/>
        <end position="451"/>
    </location>
</feature>
<organism evidence="8 9">
    <name type="scientific">Pyrocoelia pectoralis</name>
    <dbReference type="NCBI Taxonomy" id="417401"/>
    <lineage>
        <taxon>Eukaryota</taxon>
        <taxon>Metazoa</taxon>
        <taxon>Ecdysozoa</taxon>
        <taxon>Arthropoda</taxon>
        <taxon>Hexapoda</taxon>
        <taxon>Insecta</taxon>
        <taxon>Pterygota</taxon>
        <taxon>Neoptera</taxon>
        <taxon>Endopterygota</taxon>
        <taxon>Coleoptera</taxon>
        <taxon>Polyphaga</taxon>
        <taxon>Elateriformia</taxon>
        <taxon>Elateroidea</taxon>
        <taxon>Lampyridae</taxon>
        <taxon>Lampyrinae</taxon>
        <taxon>Pyrocoelia</taxon>
    </lineage>
</organism>
<dbReference type="CDD" id="cd00047">
    <property type="entry name" value="PTPc"/>
    <property type="match status" value="2"/>
</dbReference>
<keyword evidence="9" id="KW-1185">Reference proteome</keyword>
<evidence type="ECO:0000259" key="6">
    <source>
        <dbReference type="PROSITE" id="PS50055"/>
    </source>
</evidence>
<evidence type="ECO:0000256" key="2">
    <source>
        <dbReference type="ARBA" id="ARBA00013064"/>
    </source>
</evidence>
<dbReference type="InterPro" id="IPR029021">
    <property type="entry name" value="Prot-tyrosine_phosphatase-like"/>
</dbReference>
<dbReference type="PROSITE" id="PS50056">
    <property type="entry name" value="TYR_PHOSPHATASE_2"/>
    <property type="match status" value="2"/>
</dbReference>
<accession>A0AAN7VJS6</accession>
<dbReference type="PANTHER" id="PTHR19134">
    <property type="entry name" value="RECEPTOR-TYPE TYROSINE-PROTEIN PHOSPHATASE"/>
    <property type="match status" value="1"/>
</dbReference>
<dbReference type="GO" id="GO:0008045">
    <property type="term" value="P:motor neuron axon guidance"/>
    <property type="evidence" value="ECO:0007669"/>
    <property type="project" value="TreeGrafter"/>
</dbReference>
<comment type="catalytic activity">
    <reaction evidence="5">
        <text>O-phospho-L-tyrosyl-[protein] + H2O = L-tyrosyl-[protein] + phosphate</text>
        <dbReference type="Rhea" id="RHEA:10684"/>
        <dbReference type="Rhea" id="RHEA-COMP:10136"/>
        <dbReference type="Rhea" id="RHEA-COMP:20101"/>
        <dbReference type="ChEBI" id="CHEBI:15377"/>
        <dbReference type="ChEBI" id="CHEBI:43474"/>
        <dbReference type="ChEBI" id="CHEBI:46858"/>
        <dbReference type="ChEBI" id="CHEBI:61978"/>
        <dbReference type="EC" id="3.1.3.48"/>
    </reaction>
</comment>
<evidence type="ECO:0000313" key="8">
    <source>
        <dbReference type="EMBL" id="KAK5647799.1"/>
    </source>
</evidence>
<keyword evidence="4" id="KW-0904">Protein phosphatase</keyword>
<keyword evidence="3" id="KW-0378">Hydrolase</keyword>
<evidence type="ECO:0000256" key="4">
    <source>
        <dbReference type="ARBA" id="ARBA00022912"/>
    </source>
</evidence>
<protein>
    <recommendedName>
        <fullName evidence="2">protein-tyrosine-phosphatase</fullName>
        <ecNumber evidence="2">3.1.3.48</ecNumber>
    </recommendedName>
</protein>
<evidence type="ECO:0000256" key="1">
    <source>
        <dbReference type="ARBA" id="ARBA00009580"/>
    </source>
</evidence>
<dbReference type="InterPro" id="IPR003595">
    <property type="entry name" value="Tyr_Pase_cat"/>
</dbReference>
<dbReference type="EC" id="3.1.3.48" evidence="2"/>
<reference evidence="8 9" key="1">
    <citation type="journal article" date="2024" name="Insects">
        <title>An Improved Chromosome-Level Genome Assembly of the Firefly Pyrocoelia pectoralis.</title>
        <authorList>
            <person name="Fu X."/>
            <person name="Meyer-Rochow V.B."/>
            <person name="Ballantyne L."/>
            <person name="Zhu X."/>
        </authorList>
    </citation>
    <scope>NUCLEOTIDE SEQUENCE [LARGE SCALE GENOMIC DNA]</scope>
    <source>
        <strain evidence="8">XCY_ONT2</strain>
    </source>
</reference>
<dbReference type="InterPro" id="IPR000387">
    <property type="entry name" value="Tyr_Pase_dom"/>
</dbReference>
<dbReference type="InterPro" id="IPR050348">
    <property type="entry name" value="Protein-Tyr_Phosphatase"/>
</dbReference>
<dbReference type="AlphaFoldDB" id="A0AAN7VJS6"/>
<sequence>MIWQENVNYIVMLANYWPNVGESLVYGDIQVDYLNSEIYADFEYRTFTVQCNNEERTIEQLHFVSWPDHGVPLYSQSLVPFLRKLLTIPQGKAPVVVHCSAGVGRTGTIILCDLCLRMAAREGVVDVLKHQHNLRQQRANLVDNVEQYKLAHLVLLECLIAPQTNLPCDDSIAKSIEKIIQSNSLQHHMEYLKNTEWQDHAMQASLPTAPEPQWATKNRFQDIVPSAYGRVYISRYPVSDEHSDYINAVEVDGFRAPQRFIATQQPLPHTVSDFWRMVDEKEVTTIISLNRINKDDLESCIFWPTEKVEEIKPVPYLKLRFHNKTKHENYAIITLHLYNNKNKSNKRTVNLISFKRWPSNKIIPDNKDDLLKLWEETDRVSRGNKNPIIVTCHNGATACGLFLALTFLIEKILLEQQCDVCLAVRAVRRNRKQFVNEKDQFIFLYQSALLYLSGFSLYSNFSPASTSNN</sequence>
<feature type="domain" description="Tyrosine specific protein phosphatases" evidence="7">
    <location>
        <begin position="76"/>
        <end position="149"/>
    </location>
</feature>
<dbReference type="Pfam" id="PF00102">
    <property type="entry name" value="Y_phosphatase"/>
    <property type="match status" value="2"/>
</dbReference>
<evidence type="ECO:0000256" key="5">
    <source>
        <dbReference type="ARBA" id="ARBA00051722"/>
    </source>
</evidence>
<dbReference type="PANTHER" id="PTHR19134:SF562">
    <property type="entry name" value="PROTEIN-TYROSINE-PHOSPHATASE"/>
    <property type="match status" value="1"/>
</dbReference>
<dbReference type="InterPro" id="IPR016130">
    <property type="entry name" value="Tyr_Pase_AS"/>
</dbReference>
<dbReference type="Gene3D" id="3.90.190.10">
    <property type="entry name" value="Protein tyrosine phosphatase superfamily"/>
    <property type="match status" value="2"/>
</dbReference>
<name>A0AAN7VJS6_9COLE</name>
<dbReference type="Proteomes" id="UP001329430">
    <property type="component" value="Chromosome 2"/>
</dbReference>
<dbReference type="SUPFAM" id="SSF52799">
    <property type="entry name" value="(Phosphotyrosine protein) phosphatases II"/>
    <property type="match status" value="2"/>
</dbReference>
<evidence type="ECO:0000256" key="3">
    <source>
        <dbReference type="ARBA" id="ARBA00022801"/>
    </source>
</evidence>
<evidence type="ECO:0000313" key="9">
    <source>
        <dbReference type="Proteomes" id="UP001329430"/>
    </source>
</evidence>
<comment type="caution">
    <text evidence="8">The sequence shown here is derived from an EMBL/GenBank/DDBJ whole genome shotgun (WGS) entry which is preliminary data.</text>
</comment>